<name>A0A4Q9DVB0_9BACL</name>
<sequence>MPRARALHALPSLRLALACCGLTAARRRGERLLASGSRTARLAIAALGFGVLRLTAARGRGGRPNIVKLSGYDLARKAG</sequence>
<evidence type="ECO:0000313" key="2">
    <source>
        <dbReference type="Proteomes" id="UP000293142"/>
    </source>
</evidence>
<evidence type="ECO:0000313" key="1">
    <source>
        <dbReference type="EMBL" id="TBL79900.1"/>
    </source>
</evidence>
<proteinExistence type="predicted"/>
<organism evidence="1 2">
    <name type="scientific">Paenibacillus thalictri</name>
    <dbReference type="NCBI Taxonomy" id="2527873"/>
    <lineage>
        <taxon>Bacteria</taxon>
        <taxon>Bacillati</taxon>
        <taxon>Bacillota</taxon>
        <taxon>Bacilli</taxon>
        <taxon>Bacillales</taxon>
        <taxon>Paenibacillaceae</taxon>
        <taxon>Paenibacillus</taxon>
    </lineage>
</organism>
<accession>A0A4Q9DVB0</accession>
<keyword evidence="2" id="KW-1185">Reference proteome</keyword>
<dbReference type="RefSeq" id="WP_131013146.1">
    <property type="nucleotide sequence ID" value="NZ_SIRE01000006.1"/>
</dbReference>
<dbReference type="EMBL" id="SIRE01000006">
    <property type="protein sequence ID" value="TBL79900.1"/>
    <property type="molecule type" value="Genomic_DNA"/>
</dbReference>
<protein>
    <submittedName>
        <fullName evidence="1">Uncharacterized protein</fullName>
    </submittedName>
</protein>
<reference evidence="1 2" key="1">
    <citation type="submission" date="2019-02" db="EMBL/GenBank/DDBJ databases">
        <title>Paenibacillus sp. nov., isolated from surface-sterilized tissue of Thalictrum simplex L.</title>
        <authorList>
            <person name="Tuo L."/>
        </authorList>
    </citation>
    <scope>NUCLEOTIDE SEQUENCE [LARGE SCALE GENOMIC DNA]</scope>
    <source>
        <strain evidence="1 2">N2SHLJ1</strain>
    </source>
</reference>
<dbReference type="AlphaFoldDB" id="A0A4Q9DVB0"/>
<dbReference type="Proteomes" id="UP000293142">
    <property type="component" value="Unassembled WGS sequence"/>
</dbReference>
<gene>
    <name evidence="1" type="ORF">EYB31_09930</name>
</gene>
<comment type="caution">
    <text evidence="1">The sequence shown here is derived from an EMBL/GenBank/DDBJ whole genome shotgun (WGS) entry which is preliminary data.</text>
</comment>